<evidence type="ECO:0000313" key="2">
    <source>
        <dbReference type="EMBL" id="SFQ02545.1"/>
    </source>
</evidence>
<dbReference type="EMBL" id="FOXA01000027">
    <property type="protein sequence ID" value="SFQ02545.1"/>
    <property type="molecule type" value="Genomic_DNA"/>
</dbReference>
<dbReference type="AlphaFoldDB" id="A0A1I5V4X8"/>
<protein>
    <submittedName>
        <fullName evidence="2">Outer membrane protein TolC</fullName>
    </submittedName>
</protein>
<dbReference type="PANTHER" id="PTHR30203">
    <property type="entry name" value="OUTER MEMBRANE CATION EFFLUX PROTEIN"/>
    <property type="match status" value="1"/>
</dbReference>
<proteinExistence type="predicted"/>
<dbReference type="PANTHER" id="PTHR30203:SF24">
    <property type="entry name" value="BLR4935 PROTEIN"/>
    <property type="match status" value="1"/>
</dbReference>
<keyword evidence="3" id="KW-1185">Reference proteome</keyword>
<dbReference type="Gene3D" id="1.20.1600.10">
    <property type="entry name" value="Outer membrane efflux proteins (OEP)"/>
    <property type="match status" value="1"/>
</dbReference>
<reference evidence="2 3" key="1">
    <citation type="submission" date="2016-10" db="EMBL/GenBank/DDBJ databases">
        <authorList>
            <person name="de Groot N.N."/>
        </authorList>
    </citation>
    <scope>NUCLEOTIDE SEQUENCE [LARGE SCALE GENOMIC DNA]</scope>
    <source>
        <strain evidence="2 3">DSM 19547</strain>
    </source>
</reference>
<name>A0A1I5V4X8_9RHOB</name>
<gene>
    <name evidence="2" type="ORF">SAMN04488047_12721</name>
</gene>
<keyword evidence="1" id="KW-0732">Signal</keyword>
<dbReference type="GO" id="GO:0015562">
    <property type="term" value="F:efflux transmembrane transporter activity"/>
    <property type="evidence" value="ECO:0007669"/>
    <property type="project" value="InterPro"/>
</dbReference>
<feature type="chain" id="PRO_5011578742" evidence="1">
    <location>
        <begin position="25"/>
        <end position="488"/>
    </location>
</feature>
<evidence type="ECO:0000256" key="1">
    <source>
        <dbReference type="SAM" id="SignalP"/>
    </source>
</evidence>
<accession>A0A1I5V4X8</accession>
<dbReference type="Proteomes" id="UP000199356">
    <property type="component" value="Unassembled WGS sequence"/>
</dbReference>
<organism evidence="2 3">
    <name type="scientific">Tranquillimonas alkanivorans</name>
    <dbReference type="NCBI Taxonomy" id="441119"/>
    <lineage>
        <taxon>Bacteria</taxon>
        <taxon>Pseudomonadati</taxon>
        <taxon>Pseudomonadota</taxon>
        <taxon>Alphaproteobacteria</taxon>
        <taxon>Rhodobacterales</taxon>
        <taxon>Roseobacteraceae</taxon>
        <taxon>Tranquillimonas</taxon>
    </lineage>
</organism>
<dbReference type="RefSeq" id="WP_093425028.1">
    <property type="nucleotide sequence ID" value="NZ_FOXA01000027.1"/>
</dbReference>
<evidence type="ECO:0000313" key="3">
    <source>
        <dbReference type="Proteomes" id="UP000199356"/>
    </source>
</evidence>
<feature type="signal peptide" evidence="1">
    <location>
        <begin position="1"/>
        <end position="24"/>
    </location>
</feature>
<dbReference type="SUPFAM" id="SSF56954">
    <property type="entry name" value="Outer membrane efflux proteins (OEP)"/>
    <property type="match status" value="1"/>
</dbReference>
<dbReference type="OrthoDB" id="237412at2"/>
<dbReference type="PROSITE" id="PS51257">
    <property type="entry name" value="PROKAR_LIPOPROTEIN"/>
    <property type="match status" value="1"/>
</dbReference>
<sequence length="488" mass="50737">MNARLRVTAGLAVAAVLGGCAAPAGFGPAMERAGFASVASTSRSATGANAVWLQTPAEIAANSEQVAAIVRGKTISADTAVQVALLNNRALQAAYADLGISAAEAWQAALLPNPVLHLGVLGIGSPSLNGYRVIEGGVAASVIGLTTRKQRSRIAELRFRQAQLAASADTLRVAAEARRAWIEAVAAFEQSALLGQAQEMAAAGAELAQQLGATGALNRAGQARELALAAELEAQRARARLDAQLAKERLTRAMGLFGADLRYFVPDALPPLPHLSARENLEAEALAARVDLAAAALELEAVAQEYRLADRTRVLSDIDLALGVEVEREEEDGAVESAETVGLDAEIALEIPVFDNGAARLRQGEAAYMRAAHLLALKAVEVRSEAREAHVALVGAHRIAQQWEERVLPLRRTIEEEALLSYNGMITSTFDLLADTRGRLDASLAAAAARADYWMAEANVTAALYGGGAVAPAGGGGEGPAAAAEPGH</sequence>
<dbReference type="STRING" id="441119.SAMN04488047_12721"/>
<dbReference type="InterPro" id="IPR010131">
    <property type="entry name" value="MdtP/NodT-like"/>
</dbReference>